<evidence type="ECO:0000256" key="6">
    <source>
        <dbReference type="ARBA" id="ARBA00023242"/>
    </source>
</evidence>
<dbReference type="Proteomes" id="UP001152803">
    <property type="component" value="Unassembled WGS sequence"/>
</dbReference>
<dbReference type="InterPro" id="IPR051643">
    <property type="entry name" value="Transcr_Reg_ZincFinger"/>
</dbReference>
<evidence type="ECO:0000256" key="7">
    <source>
        <dbReference type="PROSITE-ProRule" id="PRU00042"/>
    </source>
</evidence>
<evidence type="ECO:0000256" key="2">
    <source>
        <dbReference type="ARBA" id="ARBA00022723"/>
    </source>
</evidence>
<comment type="caution">
    <text evidence="10">The sequence shown here is derived from an EMBL/GenBank/DDBJ whole genome shotgun (WGS) entry which is preliminary data.</text>
</comment>
<accession>A0A9Q1E2C9</accession>
<feature type="domain" description="C2H2-type" evidence="9">
    <location>
        <begin position="228"/>
        <end position="255"/>
    </location>
</feature>
<dbReference type="OrthoDB" id="6077919at2759"/>
<dbReference type="GO" id="GO:0000981">
    <property type="term" value="F:DNA-binding transcription factor activity, RNA polymerase II-specific"/>
    <property type="evidence" value="ECO:0007669"/>
    <property type="project" value="TreeGrafter"/>
</dbReference>
<keyword evidence="5" id="KW-0862">Zinc</keyword>
<protein>
    <recommendedName>
        <fullName evidence="9">C2H2-type domain-containing protein</fullName>
    </recommendedName>
</protein>
<dbReference type="Gene3D" id="3.30.160.60">
    <property type="entry name" value="Classic Zinc Finger"/>
    <property type="match status" value="6"/>
</dbReference>
<dbReference type="PANTHER" id="PTHR24396:SF21">
    <property type="entry name" value="ZINC FINGER PROTEIN 236"/>
    <property type="match status" value="1"/>
</dbReference>
<dbReference type="FunFam" id="3.30.160.60:FF:000481">
    <property type="entry name" value="zinc finger protein 236"/>
    <property type="match status" value="1"/>
</dbReference>
<evidence type="ECO:0000313" key="11">
    <source>
        <dbReference type="Proteomes" id="UP001152803"/>
    </source>
</evidence>
<evidence type="ECO:0000256" key="1">
    <source>
        <dbReference type="ARBA" id="ARBA00004123"/>
    </source>
</evidence>
<dbReference type="InterPro" id="IPR036236">
    <property type="entry name" value="Znf_C2H2_sf"/>
</dbReference>
<dbReference type="FunFam" id="3.30.160.60:FF:000753">
    <property type="entry name" value="zinc finger protein 236 isoform X2"/>
    <property type="match status" value="1"/>
</dbReference>
<evidence type="ECO:0000259" key="9">
    <source>
        <dbReference type="PROSITE" id="PS50157"/>
    </source>
</evidence>
<evidence type="ECO:0000256" key="5">
    <source>
        <dbReference type="ARBA" id="ARBA00022833"/>
    </source>
</evidence>
<gene>
    <name evidence="10" type="ORF">COCON_G00010060</name>
</gene>
<keyword evidence="2" id="KW-0479">Metal-binding</keyword>
<feature type="domain" description="C2H2-type" evidence="9">
    <location>
        <begin position="154"/>
        <end position="181"/>
    </location>
</feature>
<dbReference type="GO" id="GO:0005634">
    <property type="term" value="C:nucleus"/>
    <property type="evidence" value="ECO:0007669"/>
    <property type="project" value="UniProtKB-SubCell"/>
</dbReference>
<dbReference type="AlphaFoldDB" id="A0A9Q1E2C9"/>
<feature type="domain" description="C2H2-type" evidence="9">
    <location>
        <begin position="94"/>
        <end position="121"/>
    </location>
</feature>
<name>A0A9Q1E2C9_CONCO</name>
<dbReference type="GO" id="GO:0008270">
    <property type="term" value="F:zinc ion binding"/>
    <property type="evidence" value="ECO:0007669"/>
    <property type="project" value="UniProtKB-KW"/>
</dbReference>
<dbReference type="FunFam" id="3.30.160.60:FF:003384">
    <property type="entry name" value="Zinc finger protein 236"/>
    <property type="match status" value="1"/>
</dbReference>
<feature type="region of interest" description="Disordered" evidence="8">
    <location>
        <begin position="295"/>
        <end position="343"/>
    </location>
</feature>
<keyword evidence="11" id="KW-1185">Reference proteome</keyword>
<feature type="compositionally biased region" description="Basic residues" evidence="8">
    <location>
        <begin position="1"/>
        <end position="10"/>
    </location>
</feature>
<dbReference type="PANTHER" id="PTHR24396">
    <property type="entry name" value="ZINC FINGER PROTEIN"/>
    <property type="match status" value="1"/>
</dbReference>
<dbReference type="FunFam" id="3.30.160.60:FF:002170">
    <property type="entry name" value="Zinc finger protein 236"/>
    <property type="match status" value="1"/>
</dbReference>
<dbReference type="InterPro" id="IPR013087">
    <property type="entry name" value="Znf_C2H2_type"/>
</dbReference>
<dbReference type="PROSITE" id="PS00028">
    <property type="entry name" value="ZINC_FINGER_C2H2_1"/>
    <property type="match status" value="7"/>
</dbReference>
<reference evidence="10" key="1">
    <citation type="journal article" date="2023" name="Science">
        <title>Genome structures resolve the early diversification of teleost fishes.</title>
        <authorList>
            <person name="Parey E."/>
            <person name="Louis A."/>
            <person name="Montfort J."/>
            <person name="Bouchez O."/>
            <person name="Roques C."/>
            <person name="Iampietro C."/>
            <person name="Lluch J."/>
            <person name="Castinel A."/>
            <person name="Donnadieu C."/>
            <person name="Desvignes T."/>
            <person name="Floi Bucao C."/>
            <person name="Jouanno E."/>
            <person name="Wen M."/>
            <person name="Mejri S."/>
            <person name="Dirks R."/>
            <person name="Jansen H."/>
            <person name="Henkel C."/>
            <person name="Chen W.J."/>
            <person name="Zahm M."/>
            <person name="Cabau C."/>
            <person name="Klopp C."/>
            <person name="Thompson A.W."/>
            <person name="Robinson-Rechavi M."/>
            <person name="Braasch I."/>
            <person name="Lecointre G."/>
            <person name="Bobe J."/>
            <person name="Postlethwait J.H."/>
            <person name="Berthelot C."/>
            <person name="Roest Crollius H."/>
            <person name="Guiguen Y."/>
        </authorList>
    </citation>
    <scope>NUCLEOTIDE SEQUENCE</scope>
    <source>
        <strain evidence="10">Concon-B</strain>
    </source>
</reference>
<feature type="domain" description="C2H2-type" evidence="9">
    <location>
        <begin position="38"/>
        <end position="66"/>
    </location>
</feature>
<keyword evidence="4 7" id="KW-0863">Zinc-finger</keyword>
<feature type="domain" description="C2H2-type" evidence="9">
    <location>
        <begin position="200"/>
        <end position="227"/>
    </location>
</feature>
<dbReference type="SMART" id="SM00355">
    <property type="entry name" value="ZnF_C2H2"/>
    <property type="match status" value="8"/>
</dbReference>
<keyword evidence="3" id="KW-0677">Repeat</keyword>
<dbReference type="GO" id="GO:0000978">
    <property type="term" value="F:RNA polymerase II cis-regulatory region sequence-specific DNA binding"/>
    <property type="evidence" value="ECO:0007669"/>
    <property type="project" value="TreeGrafter"/>
</dbReference>
<dbReference type="FunFam" id="3.30.160.60:FF:000624">
    <property type="entry name" value="zinc finger protein 697"/>
    <property type="match status" value="1"/>
</dbReference>
<keyword evidence="6" id="KW-0539">Nucleus</keyword>
<dbReference type="Pfam" id="PF13465">
    <property type="entry name" value="zf-H2C2_2"/>
    <property type="match status" value="1"/>
</dbReference>
<evidence type="ECO:0000256" key="3">
    <source>
        <dbReference type="ARBA" id="ARBA00022737"/>
    </source>
</evidence>
<feature type="region of interest" description="Disordered" evidence="8">
    <location>
        <begin position="1"/>
        <end position="34"/>
    </location>
</feature>
<evidence type="ECO:0000256" key="4">
    <source>
        <dbReference type="ARBA" id="ARBA00022771"/>
    </source>
</evidence>
<dbReference type="EMBL" id="JAFJMO010000001">
    <property type="protein sequence ID" value="KAJ8288347.1"/>
    <property type="molecule type" value="Genomic_DNA"/>
</dbReference>
<dbReference type="PROSITE" id="PS50157">
    <property type="entry name" value="ZINC_FINGER_C2H2_2"/>
    <property type="match status" value="8"/>
</dbReference>
<evidence type="ECO:0000256" key="8">
    <source>
        <dbReference type="SAM" id="MobiDB-lite"/>
    </source>
</evidence>
<dbReference type="FunFam" id="3.30.160.60:FF:001119">
    <property type="entry name" value="zinc finger protein 408"/>
    <property type="match status" value="1"/>
</dbReference>
<comment type="subcellular location">
    <subcellularLocation>
        <location evidence="1">Nucleus</location>
    </subcellularLocation>
</comment>
<organism evidence="10 11">
    <name type="scientific">Conger conger</name>
    <name type="common">Conger eel</name>
    <name type="synonym">Muraena conger</name>
    <dbReference type="NCBI Taxonomy" id="82655"/>
    <lineage>
        <taxon>Eukaryota</taxon>
        <taxon>Metazoa</taxon>
        <taxon>Chordata</taxon>
        <taxon>Craniata</taxon>
        <taxon>Vertebrata</taxon>
        <taxon>Euteleostomi</taxon>
        <taxon>Actinopterygii</taxon>
        <taxon>Neopterygii</taxon>
        <taxon>Teleostei</taxon>
        <taxon>Anguilliformes</taxon>
        <taxon>Congridae</taxon>
        <taxon>Conger</taxon>
    </lineage>
</organism>
<feature type="domain" description="C2H2-type" evidence="9">
    <location>
        <begin position="256"/>
        <end position="284"/>
    </location>
</feature>
<sequence length="343" mass="39467">MPRGRPRKLRDKTNDESEGVQESNPDTSGYGHADTREKKCTVCSLSFTKESQLQRHIRDHEINDKPHRCDECPLSFNVEFNLKLHKSTHAVVDPKCPKCHKKFSRVASLKSHIMLHEKEENLICSECGDEFVLHSQLSLHLEGHRQELSGTKVYACKACGKEFKMSSQLKEHMKTHLRMRPIIGNSRNYKRNIDRSGFTNSCQHCGKAFKKPSQLVRHIRIHTGERPYKCTHCGKAFNQKVVLQTHMVRHTGEKPHLCLLCPASFSQKGNLHSHVQRVHSEHRCCISQPHVRDPEKQLADGTTNKQTEDCSLQAAGQRRPCSKSRLSCQEKRSYQRRKQQGKI</sequence>
<dbReference type="SUPFAM" id="SSF57667">
    <property type="entry name" value="beta-beta-alpha zinc fingers"/>
    <property type="match status" value="5"/>
</dbReference>
<feature type="domain" description="C2H2-type" evidence="9">
    <location>
        <begin position="67"/>
        <end position="94"/>
    </location>
</feature>
<feature type="compositionally biased region" description="Basic residues" evidence="8">
    <location>
        <begin position="334"/>
        <end position="343"/>
    </location>
</feature>
<dbReference type="Pfam" id="PF00096">
    <property type="entry name" value="zf-C2H2"/>
    <property type="match status" value="3"/>
</dbReference>
<feature type="domain" description="C2H2-type" evidence="9">
    <location>
        <begin position="122"/>
        <end position="149"/>
    </location>
</feature>
<proteinExistence type="predicted"/>
<evidence type="ECO:0000313" key="10">
    <source>
        <dbReference type="EMBL" id="KAJ8288347.1"/>
    </source>
</evidence>